<gene>
    <name evidence="13" type="ORF">NP493_8g09038</name>
</gene>
<reference evidence="13" key="1">
    <citation type="journal article" date="2023" name="Mol. Biol. Evol.">
        <title>Third-Generation Sequencing Reveals the Adaptive Role of the Epigenome in Three Deep-Sea Polychaetes.</title>
        <authorList>
            <person name="Perez M."/>
            <person name="Aroh O."/>
            <person name="Sun Y."/>
            <person name="Lan Y."/>
            <person name="Juniper S.K."/>
            <person name="Young C.R."/>
            <person name="Angers B."/>
            <person name="Qian P.Y."/>
        </authorList>
    </citation>
    <scope>NUCLEOTIDE SEQUENCE</scope>
    <source>
        <strain evidence="13">R07B-5</strain>
    </source>
</reference>
<evidence type="ECO:0000256" key="3">
    <source>
        <dbReference type="ARBA" id="ARBA00022461"/>
    </source>
</evidence>
<keyword evidence="14" id="KW-1185">Reference proteome</keyword>
<dbReference type="Proteomes" id="UP001209878">
    <property type="component" value="Unassembled WGS sequence"/>
</dbReference>
<dbReference type="GO" id="GO:0015280">
    <property type="term" value="F:ligand-gated sodium channel activity"/>
    <property type="evidence" value="ECO:0007669"/>
    <property type="project" value="TreeGrafter"/>
</dbReference>
<keyword evidence="9 11" id="KW-0739">Sodium transport</keyword>
<keyword evidence="2 11" id="KW-0813">Transport</keyword>
<name>A0AAD9PF98_RIDPI</name>
<evidence type="ECO:0000256" key="8">
    <source>
        <dbReference type="ARBA" id="ARBA00023136"/>
    </source>
</evidence>
<comment type="subcellular location">
    <subcellularLocation>
        <location evidence="1">Membrane</location>
        <topology evidence="1">Multi-pass membrane protein</topology>
    </subcellularLocation>
</comment>
<evidence type="ECO:0000256" key="7">
    <source>
        <dbReference type="ARBA" id="ARBA00023065"/>
    </source>
</evidence>
<evidence type="ECO:0000256" key="9">
    <source>
        <dbReference type="ARBA" id="ARBA00023201"/>
    </source>
</evidence>
<evidence type="ECO:0000313" key="14">
    <source>
        <dbReference type="Proteomes" id="UP001209878"/>
    </source>
</evidence>
<keyword evidence="6" id="KW-0915">Sodium</keyword>
<dbReference type="GO" id="GO:0005886">
    <property type="term" value="C:plasma membrane"/>
    <property type="evidence" value="ECO:0007669"/>
    <property type="project" value="TreeGrafter"/>
</dbReference>
<keyword evidence="10 11" id="KW-0407">Ion channel</keyword>
<organism evidence="13 14">
    <name type="scientific">Ridgeia piscesae</name>
    <name type="common">Tubeworm</name>
    <dbReference type="NCBI Taxonomy" id="27915"/>
    <lineage>
        <taxon>Eukaryota</taxon>
        <taxon>Metazoa</taxon>
        <taxon>Spiralia</taxon>
        <taxon>Lophotrochozoa</taxon>
        <taxon>Annelida</taxon>
        <taxon>Polychaeta</taxon>
        <taxon>Sedentaria</taxon>
        <taxon>Canalipalpata</taxon>
        <taxon>Sabellida</taxon>
        <taxon>Siboglinidae</taxon>
        <taxon>Ridgeia</taxon>
    </lineage>
</organism>
<evidence type="ECO:0000256" key="10">
    <source>
        <dbReference type="ARBA" id="ARBA00023303"/>
    </source>
</evidence>
<keyword evidence="5 12" id="KW-1133">Transmembrane helix</keyword>
<dbReference type="AlphaFoldDB" id="A0AAD9PF98"/>
<sequence>MYNRDDISTFDYTKWGVGNVSMRDVYLQHRHLNEDMIAFCRWKGMPCSHEDFELTITDAGACYTFNARITVNATVCSVGVKHGLQLVVNVEQYEYMKGPNNAVGLKLLLHHQDDVPLVQDFGDNVPAEMPTFVSLSVTNETSLPPPHGDCTSTRKLRYFDHYTQAACYRECITNFVVDICGCRDYYMPPFDTDDPPVCTVSRYTDCLQPATETFNKNSSAACDCPKTCDVVHFKSSTSYATSNQNRKNRFDIPAEFLNRTGKHLNESLDTREYLEPDRRRANIEEAERVLRGLPSVTLKNYRIYILVLRLLKETDSKERFRLNIDAFIKVELKTMHDVLHDSFIQVWNRMNVRNYMSDSFELSELIMDSADITDQATWREATRMRLQGKLIASKRTLDKLSRVHDAYHNIVPLLNSTVTPNGIYDAFFLTGELFKSSPEINETYIQLRKHIKKFIENIDGLYHIYISNEYKIQLKHNSLHYSNGLTQASEDYDRDLGIYESLVIRQPLQRIETAKTEIQECVSEFKAKLINLESTWAHTQHIYKKKYEYWLEFNKTDTSGKIAAYLDNLKKERYVSKIYMADFLTSHRITKLVEDNKEYLSRSHDLIRTLWFDITTYTSKACECNKIVASIPLMQAFYAKLYDYYKTVTDSERVAMEKYFGFVNISTRVPRLIHGEITWEECNNYSLIPPPLLLNNISLQNLTSYKNGLKTFLEKTRLNGHFFSRNFLELNIYMRDLRVQEFKQLKAYTLFDLLSDIGGSMGLLIGASVITLFEAIDACAIAWVSRQNKKKRLRRSSSHSSIAVPKSEL</sequence>
<evidence type="ECO:0000256" key="5">
    <source>
        <dbReference type="ARBA" id="ARBA00022989"/>
    </source>
</evidence>
<dbReference type="EMBL" id="JAODUO010000008">
    <property type="protein sequence ID" value="KAK2193713.1"/>
    <property type="molecule type" value="Genomic_DNA"/>
</dbReference>
<feature type="transmembrane region" description="Helical" evidence="12">
    <location>
        <begin position="761"/>
        <end position="785"/>
    </location>
</feature>
<proteinExistence type="inferred from homology"/>
<keyword evidence="4 11" id="KW-0812">Transmembrane</keyword>
<dbReference type="Gene3D" id="2.60.470.10">
    <property type="entry name" value="Acid-sensing ion channels like domains"/>
    <property type="match status" value="1"/>
</dbReference>
<protein>
    <recommendedName>
        <fullName evidence="15">Amiloride-sensitive sodium channel</fullName>
    </recommendedName>
</protein>
<comment type="similarity">
    <text evidence="11">Belongs to the amiloride-sensitive sodium channel (TC 1.A.6) family.</text>
</comment>
<evidence type="ECO:0000256" key="1">
    <source>
        <dbReference type="ARBA" id="ARBA00004141"/>
    </source>
</evidence>
<evidence type="ECO:0000256" key="4">
    <source>
        <dbReference type="ARBA" id="ARBA00022692"/>
    </source>
</evidence>
<dbReference type="PRINTS" id="PR01078">
    <property type="entry name" value="AMINACHANNEL"/>
</dbReference>
<evidence type="ECO:0000313" key="13">
    <source>
        <dbReference type="EMBL" id="KAK2193713.1"/>
    </source>
</evidence>
<keyword evidence="8 12" id="KW-0472">Membrane</keyword>
<evidence type="ECO:0008006" key="15">
    <source>
        <dbReference type="Google" id="ProtNLM"/>
    </source>
</evidence>
<keyword evidence="7 11" id="KW-0406">Ion transport</keyword>
<comment type="caution">
    <text evidence="13">The sequence shown here is derived from an EMBL/GenBank/DDBJ whole genome shotgun (WGS) entry which is preliminary data.</text>
</comment>
<accession>A0AAD9PF98</accession>
<dbReference type="Pfam" id="PF00858">
    <property type="entry name" value="ASC"/>
    <property type="match status" value="2"/>
</dbReference>
<evidence type="ECO:0000256" key="2">
    <source>
        <dbReference type="ARBA" id="ARBA00022448"/>
    </source>
</evidence>
<evidence type="ECO:0000256" key="6">
    <source>
        <dbReference type="ARBA" id="ARBA00023053"/>
    </source>
</evidence>
<keyword evidence="3 11" id="KW-0894">Sodium channel</keyword>
<dbReference type="Gene3D" id="1.10.287.770">
    <property type="entry name" value="YojJ-like"/>
    <property type="match status" value="1"/>
</dbReference>
<dbReference type="PANTHER" id="PTHR11690">
    <property type="entry name" value="AMILORIDE-SENSITIVE SODIUM CHANNEL-RELATED"/>
    <property type="match status" value="1"/>
</dbReference>
<evidence type="ECO:0000256" key="11">
    <source>
        <dbReference type="RuleBase" id="RU000679"/>
    </source>
</evidence>
<dbReference type="InterPro" id="IPR001873">
    <property type="entry name" value="ENaC"/>
</dbReference>
<evidence type="ECO:0000256" key="12">
    <source>
        <dbReference type="SAM" id="Phobius"/>
    </source>
</evidence>